<dbReference type="RefSeq" id="XP_003649157.1">
    <property type="nucleotide sequence ID" value="XM_003649109.1"/>
</dbReference>
<proteinExistence type="predicted"/>
<dbReference type="GO" id="GO:0045271">
    <property type="term" value="C:respiratory chain complex I"/>
    <property type="evidence" value="ECO:0007669"/>
    <property type="project" value="InterPro"/>
</dbReference>
<dbReference type="eggNOG" id="ENOG502T9FU">
    <property type="taxonomic scope" value="Eukaryota"/>
</dbReference>
<dbReference type="KEGG" id="ttt:THITE_2107484"/>
<keyword evidence="1" id="KW-0812">Transmembrane</keyword>
<keyword evidence="1" id="KW-1133">Transmembrane helix</keyword>
<protein>
    <submittedName>
        <fullName evidence="2">Uncharacterized protein</fullName>
    </submittedName>
</protein>
<evidence type="ECO:0000313" key="2">
    <source>
        <dbReference type="EMBL" id="AEO62821.1"/>
    </source>
</evidence>
<accession>G2QU69</accession>
<gene>
    <name evidence="2" type="ORF">THITE_2107484</name>
</gene>
<dbReference type="InterPro" id="IPR044980">
    <property type="entry name" value="NDUFB2_plant/fungi"/>
</dbReference>
<evidence type="ECO:0000313" key="3">
    <source>
        <dbReference type="Proteomes" id="UP000008181"/>
    </source>
</evidence>
<dbReference type="GO" id="GO:0005743">
    <property type="term" value="C:mitochondrial inner membrane"/>
    <property type="evidence" value="ECO:0007669"/>
    <property type="project" value="InterPro"/>
</dbReference>
<keyword evidence="3" id="KW-1185">Reference proteome</keyword>
<reference evidence="2 3" key="1">
    <citation type="journal article" date="2011" name="Nat. Biotechnol.">
        <title>Comparative genomic analysis of the thermophilic biomass-degrading fungi Myceliophthora thermophila and Thielavia terrestris.</title>
        <authorList>
            <person name="Berka R.M."/>
            <person name="Grigoriev I.V."/>
            <person name="Otillar R."/>
            <person name="Salamov A."/>
            <person name="Grimwood J."/>
            <person name="Reid I."/>
            <person name="Ishmael N."/>
            <person name="John T."/>
            <person name="Darmond C."/>
            <person name="Moisan M.-C."/>
            <person name="Henrissat B."/>
            <person name="Coutinho P.M."/>
            <person name="Lombard V."/>
            <person name="Natvig D.O."/>
            <person name="Lindquist E."/>
            <person name="Schmutz J."/>
            <person name="Lucas S."/>
            <person name="Harris P."/>
            <person name="Powlowski J."/>
            <person name="Bellemare A."/>
            <person name="Taylor D."/>
            <person name="Butler G."/>
            <person name="de Vries R.P."/>
            <person name="Allijn I.E."/>
            <person name="van den Brink J."/>
            <person name="Ushinsky S."/>
            <person name="Storms R."/>
            <person name="Powell A.J."/>
            <person name="Paulsen I.T."/>
            <person name="Elbourne L.D.H."/>
            <person name="Baker S.E."/>
            <person name="Magnuson J."/>
            <person name="LaBoissiere S."/>
            <person name="Clutterbuck A.J."/>
            <person name="Martinez D."/>
            <person name="Wogulis M."/>
            <person name="de Leon A.L."/>
            <person name="Rey M.W."/>
            <person name="Tsang A."/>
        </authorList>
    </citation>
    <scope>NUCLEOTIDE SEQUENCE [LARGE SCALE GENOMIC DNA]</scope>
    <source>
        <strain evidence="3">ATCC 38088 / NRRL 8126</strain>
    </source>
</reference>
<dbReference type="EMBL" id="CP003009">
    <property type="protein sequence ID" value="AEO62821.1"/>
    <property type="molecule type" value="Genomic_DNA"/>
</dbReference>
<evidence type="ECO:0000256" key="1">
    <source>
        <dbReference type="SAM" id="Phobius"/>
    </source>
</evidence>
<dbReference type="OrthoDB" id="531564at2759"/>
<dbReference type="GeneID" id="11523830"/>
<dbReference type="AlphaFoldDB" id="G2QU69"/>
<dbReference type="PANTHER" id="PTHR36987:SF1">
    <property type="entry name" value="NADH DEHYDROGENASE [UBIQUINONE] 1 BETA SUBCOMPLEX SUBUNIT 2"/>
    <property type="match status" value="1"/>
</dbReference>
<name>G2QU69_THETT</name>
<dbReference type="STRING" id="578455.G2QU69"/>
<dbReference type="Proteomes" id="UP000008181">
    <property type="component" value="Chromosome 1"/>
</dbReference>
<organism evidence="2 3">
    <name type="scientific">Thermothielavioides terrestris (strain ATCC 38088 / NRRL 8126)</name>
    <name type="common">Thielavia terrestris</name>
    <dbReference type="NCBI Taxonomy" id="578455"/>
    <lineage>
        <taxon>Eukaryota</taxon>
        <taxon>Fungi</taxon>
        <taxon>Dikarya</taxon>
        <taxon>Ascomycota</taxon>
        <taxon>Pezizomycotina</taxon>
        <taxon>Sordariomycetes</taxon>
        <taxon>Sordariomycetidae</taxon>
        <taxon>Sordariales</taxon>
        <taxon>Chaetomiaceae</taxon>
        <taxon>Thermothielavioides</taxon>
        <taxon>Thermothielavioides terrestris</taxon>
    </lineage>
</organism>
<dbReference type="HOGENOM" id="CLU_2706538_0_0_1"/>
<keyword evidence="1" id="KW-0472">Membrane</keyword>
<sequence>MAGAGPPVPRIYRFTATGLGAIMWFWVGYCCSVAGSQHWSRAAANRGTMNAQIFYRAKKDGPVLLGWKHPWDH</sequence>
<dbReference type="PANTHER" id="PTHR36987">
    <property type="entry name" value="NADH DEHYDROGENASE [UBIQUINONE] 1 BETA SUBCOMPLEX SUBUNIT 2-LIKE"/>
    <property type="match status" value="1"/>
</dbReference>
<feature type="transmembrane region" description="Helical" evidence="1">
    <location>
        <begin position="12"/>
        <end position="31"/>
    </location>
</feature>